<evidence type="ECO:0000313" key="4">
    <source>
        <dbReference type="Proteomes" id="UP000186922"/>
    </source>
</evidence>
<feature type="region of interest" description="Disordered" evidence="1">
    <location>
        <begin position="25"/>
        <end position="45"/>
    </location>
</feature>
<sequence>MHRGILIATLVVCLTWVAVASELAPRRHGSGASNQGRDYGASDDMYQRRMGSRYSGDNSVSRSYQDLEDANQDSVITATNAPMGKDGCRSYKNDLGMSCRECVKTGKGKNGEVERQNECVGERQVI</sequence>
<accession>A0A1D1UFW2</accession>
<dbReference type="Proteomes" id="UP000186922">
    <property type="component" value="Unassembled WGS sequence"/>
</dbReference>
<evidence type="ECO:0000313" key="3">
    <source>
        <dbReference type="EMBL" id="GAU88664.1"/>
    </source>
</evidence>
<dbReference type="EMBL" id="BDGG01000001">
    <property type="protein sequence ID" value="GAU88664.1"/>
    <property type="molecule type" value="Genomic_DNA"/>
</dbReference>
<feature type="chain" id="PRO_5008897182" evidence="2">
    <location>
        <begin position="21"/>
        <end position="126"/>
    </location>
</feature>
<reference evidence="3 4" key="1">
    <citation type="journal article" date="2016" name="Nat. Commun.">
        <title>Extremotolerant tardigrade genome and improved radiotolerance of human cultured cells by tardigrade-unique protein.</title>
        <authorList>
            <person name="Hashimoto T."/>
            <person name="Horikawa D.D."/>
            <person name="Saito Y."/>
            <person name="Kuwahara H."/>
            <person name="Kozuka-Hata H."/>
            <person name="Shin-I T."/>
            <person name="Minakuchi Y."/>
            <person name="Ohishi K."/>
            <person name="Motoyama A."/>
            <person name="Aizu T."/>
            <person name="Enomoto A."/>
            <person name="Kondo K."/>
            <person name="Tanaka S."/>
            <person name="Hara Y."/>
            <person name="Koshikawa S."/>
            <person name="Sagara H."/>
            <person name="Miura T."/>
            <person name="Yokobori S."/>
            <person name="Miyagawa K."/>
            <person name="Suzuki Y."/>
            <person name="Kubo T."/>
            <person name="Oyama M."/>
            <person name="Kohara Y."/>
            <person name="Fujiyama A."/>
            <person name="Arakawa K."/>
            <person name="Katayama T."/>
            <person name="Toyoda A."/>
            <person name="Kunieda T."/>
        </authorList>
    </citation>
    <scope>NUCLEOTIDE SEQUENCE [LARGE SCALE GENOMIC DNA]</scope>
    <source>
        <strain evidence="3 4">YOKOZUNA-1</strain>
    </source>
</reference>
<proteinExistence type="predicted"/>
<evidence type="ECO:0000256" key="1">
    <source>
        <dbReference type="SAM" id="MobiDB-lite"/>
    </source>
</evidence>
<protein>
    <submittedName>
        <fullName evidence="3">Uncharacterized protein</fullName>
    </submittedName>
</protein>
<name>A0A1D1UFW2_RAMVA</name>
<keyword evidence="4" id="KW-1185">Reference proteome</keyword>
<gene>
    <name evidence="3" type="primary">RvY_01315-1</name>
    <name evidence="3" type="synonym">RvY_01315.1</name>
    <name evidence="3" type="ORF">RvY_01315</name>
</gene>
<organism evidence="3 4">
    <name type="scientific">Ramazzottius varieornatus</name>
    <name type="common">Water bear</name>
    <name type="synonym">Tardigrade</name>
    <dbReference type="NCBI Taxonomy" id="947166"/>
    <lineage>
        <taxon>Eukaryota</taxon>
        <taxon>Metazoa</taxon>
        <taxon>Ecdysozoa</taxon>
        <taxon>Tardigrada</taxon>
        <taxon>Eutardigrada</taxon>
        <taxon>Parachela</taxon>
        <taxon>Hypsibioidea</taxon>
        <taxon>Ramazzottiidae</taxon>
        <taxon>Ramazzottius</taxon>
    </lineage>
</organism>
<dbReference type="AlphaFoldDB" id="A0A1D1UFW2"/>
<comment type="caution">
    <text evidence="3">The sequence shown here is derived from an EMBL/GenBank/DDBJ whole genome shotgun (WGS) entry which is preliminary data.</text>
</comment>
<evidence type="ECO:0000256" key="2">
    <source>
        <dbReference type="SAM" id="SignalP"/>
    </source>
</evidence>
<keyword evidence="2" id="KW-0732">Signal</keyword>
<feature type="signal peptide" evidence="2">
    <location>
        <begin position="1"/>
        <end position="20"/>
    </location>
</feature>